<feature type="signal peptide" evidence="4">
    <location>
        <begin position="1"/>
        <end position="24"/>
    </location>
</feature>
<dbReference type="InterPro" id="IPR010618">
    <property type="entry name" value="RPF"/>
</dbReference>
<evidence type="ECO:0000256" key="1">
    <source>
        <dbReference type="ARBA" id="ARBA00010830"/>
    </source>
</evidence>
<evidence type="ECO:0000256" key="3">
    <source>
        <dbReference type="ARBA" id="ARBA00022801"/>
    </source>
</evidence>
<gene>
    <name evidence="6" type="primary">rpfA_3</name>
    <name evidence="6" type="ORF">SsS58_04108</name>
</gene>
<dbReference type="CDD" id="cd13925">
    <property type="entry name" value="RPF"/>
    <property type="match status" value="1"/>
</dbReference>
<keyword evidence="3" id="KW-0378">Hydrolase</keyword>
<organism evidence="6 7">
    <name type="scientific">Streptomyces scabiei</name>
    <dbReference type="NCBI Taxonomy" id="1930"/>
    <lineage>
        <taxon>Bacteria</taxon>
        <taxon>Bacillati</taxon>
        <taxon>Actinomycetota</taxon>
        <taxon>Actinomycetes</taxon>
        <taxon>Kitasatosporales</taxon>
        <taxon>Streptomycetaceae</taxon>
        <taxon>Streptomyces</taxon>
    </lineage>
</organism>
<keyword evidence="2 4" id="KW-0732">Signal</keyword>
<reference evidence="7" key="3">
    <citation type="submission" date="2016-02" db="EMBL/GenBank/DDBJ databases">
        <title>Draft genome of pathogenic Streptomyces sp. in Japan.</title>
        <authorList>
            <person name="Tomihama T."/>
            <person name="Ikenaga M."/>
            <person name="Sakai M."/>
            <person name="Okubo T."/>
            <person name="Ikeda S."/>
        </authorList>
    </citation>
    <scope>NUCLEOTIDE SEQUENCE [LARGE SCALE GENOMIC DNA]</scope>
    <source>
        <strain evidence="7">S58</strain>
    </source>
</reference>
<comment type="caution">
    <text evidence="6">The sequence shown here is derived from an EMBL/GenBank/DDBJ whole genome shotgun (WGS) entry which is preliminary data.</text>
</comment>
<evidence type="ECO:0000256" key="4">
    <source>
        <dbReference type="SAM" id="SignalP"/>
    </source>
</evidence>
<sequence length="368" mass="37978">MSRCRLRAAVLTAGAALLPLIALAAAPEATAASVTTWDKVAKCESGGNWSINTGNGYYGGLQFSAATWRAYGGERYAAYAHQATKREQILVGEKVLASQGESAWPICGPRAGLGNDHAQPYATSPHDFTGDGRDDLASVGADGVLRVYGNEGVGKYDTVELGGGWSPMNKVAAADFNADGKGDLVAVNKDSGALFLYLGKGDGHFNAAVQIGQGWQNMSSVVAGDFTGDGKADIVAVDADSNLQLYSGTGTDVNHTKQIGQGWSGMTNLAAGDVNGDGRADIVAMNKTTGDIHLYKGDSSGVTSAGVIGTNFNAMNRLTVADINDDGKADVVTTHATSGDLYLYTSSGTDLTSAGIIGHGWNTIQNLI</sequence>
<name>A0A100JQ97_STRSC</name>
<dbReference type="Proteomes" id="UP000067448">
    <property type="component" value="Unassembled WGS sequence"/>
</dbReference>
<dbReference type="Gene3D" id="1.10.530.10">
    <property type="match status" value="1"/>
</dbReference>
<evidence type="ECO:0000256" key="2">
    <source>
        <dbReference type="ARBA" id="ARBA00022729"/>
    </source>
</evidence>
<dbReference type="SUPFAM" id="SSF69318">
    <property type="entry name" value="Integrin alpha N-terminal domain"/>
    <property type="match status" value="1"/>
</dbReference>
<dbReference type="AlphaFoldDB" id="A0A100JQ97"/>
<dbReference type="OrthoDB" id="9815928at2"/>
<dbReference type="Pfam" id="PF06737">
    <property type="entry name" value="Transglycosylas"/>
    <property type="match status" value="1"/>
</dbReference>
<dbReference type="Gene3D" id="2.130.10.130">
    <property type="entry name" value="Integrin alpha, N-terminal"/>
    <property type="match status" value="1"/>
</dbReference>
<comment type="similarity">
    <text evidence="1">Belongs to the transglycosylase family. Rpf subfamily.</text>
</comment>
<reference evidence="7" key="1">
    <citation type="submission" date="2015-11" db="EMBL/GenBank/DDBJ databases">
        <authorList>
            <consortium name="Cross-ministerial Strategic Innovation Promotion Program (SIP) consortium"/>
            <person name="Tomihama T."/>
            <person name="Ikenaga M."/>
            <person name="Sakai M."/>
            <person name="Okubo T."/>
            <person name="Ikeda S."/>
        </authorList>
    </citation>
    <scope>NUCLEOTIDE SEQUENCE [LARGE SCALE GENOMIC DNA]</scope>
    <source>
        <strain evidence="7">S58</strain>
    </source>
</reference>
<evidence type="ECO:0000313" key="6">
    <source>
        <dbReference type="EMBL" id="GAQ63722.1"/>
    </source>
</evidence>
<feature type="domain" description="Resuscitation-promoting factor core lysozyme-like" evidence="5">
    <location>
        <begin position="32"/>
        <end position="107"/>
    </location>
</feature>
<dbReference type="Pfam" id="PF13517">
    <property type="entry name" value="FG-GAP_3"/>
    <property type="match status" value="2"/>
</dbReference>
<dbReference type="PANTHER" id="PTHR44103:SF1">
    <property type="entry name" value="PROPROTEIN CONVERTASE P"/>
    <property type="match status" value="1"/>
</dbReference>
<dbReference type="InterPro" id="IPR023346">
    <property type="entry name" value="Lysozyme-like_dom_sf"/>
</dbReference>
<dbReference type="RefSeq" id="WP_059081312.1">
    <property type="nucleotide sequence ID" value="NZ_BCMM01000019.1"/>
</dbReference>
<proteinExistence type="inferred from homology"/>
<dbReference type="EMBL" id="BCMM01000019">
    <property type="protein sequence ID" value="GAQ63722.1"/>
    <property type="molecule type" value="Genomic_DNA"/>
</dbReference>
<protein>
    <submittedName>
        <fullName evidence="6">Resuscitation-promoting factor RpfA</fullName>
    </submittedName>
</protein>
<feature type="chain" id="PRO_5039441690" evidence="4">
    <location>
        <begin position="25"/>
        <end position="368"/>
    </location>
</feature>
<reference evidence="6 7" key="2">
    <citation type="journal article" date="2016" name="Genome Announc.">
        <title>Draft Genome Sequences of Streptomyces scabiei S58, Streptomyces turgidiscabies T45, and Streptomyces acidiscabies a10, the Pathogens of Potato Common Scab, Isolated in Japan.</title>
        <authorList>
            <person name="Tomihama T."/>
            <person name="Nishi Y."/>
            <person name="Sakai M."/>
            <person name="Ikenaga M."/>
            <person name="Okubo T."/>
            <person name="Ikeda S."/>
        </authorList>
    </citation>
    <scope>NUCLEOTIDE SEQUENCE [LARGE SCALE GENOMIC DNA]</scope>
    <source>
        <strain evidence="6 7">S58</strain>
    </source>
</reference>
<evidence type="ECO:0000259" key="5">
    <source>
        <dbReference type="Pfam" id="PF06737"/>
    </source>
</evidence>
<evidence type="ECO:0000313" key="7">
    <source>
        <dbReference type="Proteomes" id="UP000067448"/>
    </source>
</evidence>
<accession>A0A100JQ97</accession>
<dbReference type="GO" id="GO:0016787">
    <property type="term" value="F:hydrolase activity"/>
    <property type="evidence" value="ECO:0007669"/>
    <property type="project" value="UniProtKB-KW"/>
</dbReference>
<dbReference type="SUPFAM" id="SSF53955">
    <property type="entry name" value="Lysozyme-like"/>
    <property type="match status" value="1"/>
</dbReference>
<dbReference type="InterPro" id="IPR028994">
    <property type="entry name" value="Integrin_alpha_N"/>
</dbReference>
<dbReference type="PANTHER" id="PTHR44103">
    <property type="entry name" value="PROPROTEIN CONVERTASE P"/>
    <property type="match status" value="1"/>
</dbReference>
<dbReference type="InterPro" id="IPR013517">
    <property type="entry name" value="FG-GAP"/>
</dbReference>
<dbReference type="Gene3D" id="2.40.128.340">
    <property type="match status" value="1"/>
</dbReference>